<dbReference type="Gene3D" id="3.90.226.10">
    <property type="entry name" value="2-enoyl-CoA Hydratase, Chain A, domain 1"/>
    <property type="match status" value="1"/>
</dbReference>
<evidence type="ECO:0000259" key="6">
    <source>
        <dbReference type="PROSITE" id="PS50106"/>
    </source>
</evidence>
<dbReference type="GO" id="GO:0007165">
    <property type="term" value="P:signal transduction"/>
    <property type="evidence" value="ECO:0007669"/>
    <property type="project" value="TreeGrafter"/>
</dbReference>
<dbReference type="GO" id="GO:0030288">
    <property type="term" value="C:outer membrane-bounded periplasmic space"/>
    <property type="evidence" value="ECO:0007669"/>
    <property type="project" value="TreeGrafter"/>
</dbReference>
<dbReference type="PANTHER" id="PTHR32060:SF30">
    <property type="entry name" value="CARBOXY-TERMINAL PROCESSING PROTEASE CTPA"/>
    <property type="match status" value="1"/>
</dbReference>
<dbReference type="SUPFAM" id="SSF50156">
    <property type="entry name" value="PDZ domain-like"/>
    <property type="match status" value="1"/>
</dbReference>
<dbReference type="Pfam" id="PF17820">
    <property type="entry name" value="PDZ_6"/>
    <property type="match status" value="1"/>
</dbReference>
<dbReference type="InterPro" id="IPR041489">
    <property type="entry name" value="PDZ_6"/>
</dbReference>
<feature type="domain" description="PDZ" evidence="6">
    <location>
        <begin position="140"/>
        <end position="222"/>
    </location>
</feature>
<evidence type="ECO:0000256" key="1">
    <source>
        <dbReference type="ARBA" id="ARBA00009179"/>
    </source>
</evidence>
<dbReference type="FunFam" id="2.30.42.10:FF:000063">
    <property type="entry name" value="Peptidase, S41 family"/>
    <property type="match status" value="1"/>
</dbReference>
<gene>
    <name evidence="7" type="ORF">HH303_00695</name>
</gene>
<sequence>MSNSNMLLLMTRGTKLLIAAGFAGAVLVACAVGVGVSAPGTKDVAARIDREVANYRAGGYGPAEIGGVTDKVFAQTFQRVRYTYVRELPEETLFAAAVQGMHETYPDPTVASDAALREAALQGMLSSLDDYSVYMNKEAFTALNEKISGSFGGLGIEIKKDPIGLEVISPIEGTPAMRAGLRPGDRLTHADGAPLADMSLHDAVTLLRGAPGTTVTVTVARKGTDSFDVPLTREVIRIQRVRAELENGIGYLRIAQFIRGTGRVLRQKMVELKEQAGPGGLKGYILDLRNNPGGLLDESIDVAGAFLSGGLVVSTKSRHDEQEFKADLADPSAGLPVVVMIDQGSASASEIVAGAIKYRDRGLVIGQRSFGKGSVQTTYEFPDGGGLKLTTALYYTPSGKSVDGGIEPSQEAADDPETKDVDEALEAANAVIYSIASGDILVGVQD</sequence>
<keyword evidence="2 5" id="KW-0645">Protease</keyword>
<dbReference type="Pfam" id="PF03572">
    <property type="entry name" value="Peptidase_S41"/>
    <property type="match status" value="1"/>
</dbReference>
<dbReference type="InterPro" id="IPR001478">
    <property type="entry name" value="PDZ"/>
</dbReference>
<evidence type="ECO:0000256" key="2">
    <source>
        <dbReference type="ARBA" id="ARBA00022670"/>
    </source>
</evidence>
<dbReference type="GO" id="GO:0008236">
    <property type="term" value="F:serine-type peptidase activity"/>
    <property type="evidence" value="ECO:0007669"/>
    <property type="project" value="UniProtKB-KW"/>
</dbReference>
<protein>
    <submittedName>
        <fullName evidence="7">S41 family peptidase</fullName>
    </submittedName>
</protein>
<evidence type="ECO:0000256" key="3">
    <source>
        <dbReference type="ARBA" id="ARBA00022801"/>
    </source>
</evidence>
<keyword evidence="3 5" id="KW-0378">Hydrolase</keyword>
<dbReference type="SMART" id="SM00228">
    <property type="entry name" value="PDZ"/>
    <property type="match status" value="1"/>
</dbReference>
<dbReference type="InterPro" id="IPR004447">
    <property type="entry name" value="Peptidase_S41A"/>
</dbReference>
<dbReference type="CDD" id="cd06782">
    <property type="entry name" value="cpPDZ_CPP-like"/>
    <property type="match status" value="1"/>
</dbReference>
<organism evidence="7 8">
    <name type="scientific">Pacificispira spongiicola</name>
    <dbReference type="NCBI Taxonomy" id="2729598"/>
    <lineage>
        <taxon>Bacteria</taxon>
        <taxon>Pseudomonadati</taxon>
        <taxon>Pseudomonadota</taxon>
        <taxon>Alphaproteobacteria</taxon>
        <taxon>Rhodospirillales</taxon>
        <taxon>Rhodospirillaceae</taxon>
        <taxon>Pacificispira</taxon>
    </lineage>
</organism>
<dbReference type="InterPro" id="IPR036034">
    <property type="entry name" value="PDZ_sf"/>
</dbReference>
<evidence type="ECO:0000256" key="4">
    <source>
        <dbReference type="ARBA" id="ARBA00022825"/>
    </source>
</evidence>
<dbReference type="Gene3D" id="2.30.42.10">
    <property type="match status" value="1"/>
</dbReference>
<comment type="caution">
    <text evidence="7">The sequence shown here is derived from an EMBL/GenBank/DDBJ whole genome shotgun (WGS) entry which is preliminary data.</text>
</comment>
<dbReference type="EMBL" id="JABBNT010000001">
    <property type="protein sequence ID" value="NMM42975.1"/>
    <property type="molecule type" value="Genomic_DNA"/>
</dbReference>
<dbReference type="CDD" id="cd07560">
    <property type="entry name" value="Peptidase_S41_CPP"/>
    <property type="match status" value="1"/>
</dbReference>
<dbReference type="InterPro" id="IPR029045">
    <property type="entry name" value="ClpP/crotonase-like_dom_sf"/>
</dbReference>
<keyword evidence="8" id="KW-1185">Reference proteome</keyword>
<comment type="similarity">
    <text evidence="1 5">Belongs to the peptidase S41A family.</text>
</comment>
<evidence type="ECO:0000256" key="5">
    <source>
        <dbReference type="RuleBase" id="RU004404"/>
    </source>
</evidence>
<accession>A0A7Y0DWQ3</accession>
<dbReference type="PROSITE" id="PS50106">
    <property type="entry name" value="PDZ"/>
    <property type="match status" value="1"/>
</dbReference>
<evidence type="ECO:0000313" key="7">
    <source>
        <dbReference type="EMBL" id="NMM42975.1"/>
    </source>
</evidence>
<dbReference type="GO" id="GO:0006508">
    <property type="term" value="P:proteolysis"/>
    <property type="evidence" value="ECO:0007669"/>
    <property type="project" value="UniProtKB-KW"/>
</dbReference>
<dbReference type="GO" id="GO:0004175">
    <property type="term" value="F:endopeptidase activity"/>
    <property type="evidence" value="ECO:0007669"/>
    <property type="project" value="TreeGrafter"/>
</dbReference>
<dbReference type="PANTHER" id="PTHR32060">
    <property type="entry name" value="TAIL-SPECIFIC PROTEASE"/>
    <property type="match status" value="1"/>
</dbReference>
<dbReference type="Proteomes" id="UP000539372">
    <property type="component" value="Unassembled WGS sequence"/>
</dbReference>
<keyword evidence="4 5" id="KW-0720">Serine protease</keyword>
<dbReference type="InterPro" id="IPR005151">
    <property type="entry name" value="Tail-specific_protease"/>
</dbReference>
<dbReference type="NCBIfam" id="TIGR00225">
    <property type="entry name" value="prc"/>
    <property type="match status" value="1"/>
</dbReference>
<reference evidence="7 8" key="1">
    <citation type="submission" date="2020-04" db="EMBL/GenBank/DDBJ databases">
        <title>Rhodospirillaceae bacterium KN72 isolated from deep sea.</title>
        <authorList>
            <person name="Zhang D.-C."/>
        </authorList>
    </citation>
    <scope>NUCLEOTIDE SEQUENCE [LARGE SCALE GENOMIC DNA]</scope>
    <source>
        <strain evidence="7 8">KN72</strain>
    </source>
</reference>
<dbReference type="SUPFAM" id="SSF52096">
    <property type="entry name" value="ClpP/crotonase"/>
    <property type="match status" value="1"/>
</dbReference>
<dbReference type="SMART" id="SM00245">
    <property type="entry name" value="TSPc"/>
    <property type="match status" value="1"/>
</dbReference>
<dbReference type="Gene3D" id="3.30.750.44">
    <property type="match status" value="1"/>
</dbReference>
<name>A0A7Y0DWQ3_9PROT</name>
<dbReference type="AlphaFoldDB" id="A0A7Y0DWQ3"/>
<dbReference type="RefSeq" id="WP_169623287.1">
    <property type="nucleotide sequence ID" value="NZ_JABBNT010000001.1"/>
</dbReference>
<proteinExistence type="inferred from homology"/>
<evidence type="ECO:0000313" key="8">
    <source>
        <dbReference type="Proteomes" id="UP000539372"/>
    </source>
</evidence>